<evidence type="ECO:0000259" key="2">
    <source>
        <dbReference type="PROSITE" id="PS50041"/>
    </source>
</evidence>
<name>A0A226D3U9_FOLCA</name>
<protein>
    <submittedName>
        <fullName evidence="3">Hepatic lectin</fullName>
    </submittedName>
</protein>
<feature type="domain" description="C-type lectin" evidence="2">
    <location>
        <begin position="41"/>
        <end position="158"/>
    </location>
</feature>
<evidence type="ECO:0000313" key="3">
    <source>
        <dbReference type="EMBL" id="OXA39534.1"/>
    </source>
</evidence>
<keyword evidence="3" id="KW-0430">Lectin</keyword>
<dbReference type="OrthoDB" id="8287556at2759"/>
<dbReference type="Gene3D" id="3.10.100.10">
    <property type="entry name" value="Mannose-Binding Protein A, subunit A"/>
    <property type="match status" value="1"/>
</dbReference>
<proteinExistence type="predicted"/>
<dbReference type="SMART" id="SM00034">
    <property type="entry name" value="CLECT"/>
    <property type="match status" value="1"/>
</dbReference>
<dbReference type="Pfam" id="PF00059">
    <property type="entry name" value="Lectin_C"/>
    <property type="match status" value="1"/>
</dbReference>
<dbReference type="SUPFAM" id="SSF56436">
    <property type="entry name" value="C-type lectin-like"/>
    <property type="match status" value="1"/>
</dbReference>
<evidence type="ECO:0000256" key="1">
    <source>
        <dbReference type="SAM" id="SignalP"/>
    </source>
</evidence>
<evidence type="ECO:0000313" key="4">
    <source>
        <dbReference type="EMBL" id="OXA39607.1"/>
    </source>
</evidence>
<gene>
    <name evidence="4" type="ORF">Fcan01_25767</name>
    <name evidence="3" type="ORF">Fcan01_25771</name>
</gene>
<organism evidence="3 5">
    <name type="scientific">Folsomia candida</name>
    <name type="common">Springtail</name>
    <dbReference type="NCBI Taxonomy" id="158441"/>
    <lineage>
        <taxon>Eukaryota</taxon>
        <taxon>Metazoa</taxon>
        <taxon>Ecdysozoa</taxon>
        <taxon>Arthropoda</taxon>
        <taxon>Hexapoda</taxon>
        <taxon>Collembola</taxon>
        <taxon>Entomobryomorpha</taxon>
        <taxon>Isotomoidea</taxon>
        <taxon>Isotomidae</taxon>
        <taxon>Proisotominae</taxon>
        <taxon>Folsomia</taxon>
    </lineage>
</organism>
<dbReference type="Proteomes" id="UP000198287">
    <property type="component" value="Unassembled WGS sequence"/>
</dbReference>
<dbReference type="AlphaFoldDB" id="A0A226D3U9"/>
<dbReference type="EMBL" id="LNIX01000038">
    <property type="protein sequence ID" value="OXA39607.1"/>
    <property type="molecule type" value="Genomic_DNA"/>
</dbReference>
<accession>A0A226D3U9</accession>
<dbReference type="EMBL" id="LNIX01000038">
    <property type="protein sequence ID" value="OXA39534.1"/>
    <property type="molecule type" value="Genomic_DNA"/>
</dbReference>
<sequence length="177" mass="20613">MSLLLFICTLQIFAIFSPASAQTTGPPPQDFPVFPVLLGTVDLKSYYYNSTLFMDWFAASRYCEQWGMRLGEIKTQAEQDFFDLKTKNEAFTGQFWMGARDSVSRDQFTWDGYDSWEQLKLGDFGQRFLFYSPQTCVTLMAYGSFGESETFWYSMPCENDWFSPLCEGANRHNPYRF</sequence>
<feature type="signal peptide" evidence="1">
    <location>
        <begin position="1"/>
        <end position="21"/>
    </location>
</feature>
<comment type="caution">
    <text evidence="3">The sequence shown here is derived from an EMBL/GenBank/DDBJ whole genome shotgun (WGS) entry which is preliminary data.</text>
</comment>
<evidence type="ECO:0000313" key="5">
    <source>
        <dbReference type="Proteomes" id="UP000198287"/>
    </source>
</evidence>
<reference evidence="3 5" key="1">
    <citation type="submission" date="2015-12" db="EMBL/GenBank/DDBJ databases">
        <title>The genome of Folsomia candida.</title>
        <authorList>
            <person name="Faddeeva A."/>
            <person name="Derks M.F."/>
            <person name="Anvar Y."/>
            <person name="Smit S."/>
            <person name="Van Straalen N."/>
            <person name="Roelofs D."/>
        </authorList>
    </citation>
    <scope>NUCLEOTIDE SEQUENCE [LARGE SCALE GENOMIC DNA]</scope>
    <source>
        <strain evidence="3 5">VU population</strain>
        <tissue evidence="3">Whole body</tissue>
    </source>
</reference>
<feature type="chain" id="PRO_5011911166" evidence="1">
    <location>
        <begin position="22"/>
        <end position="177"/>
    </location>
</feature>
<dbReference type="PROSITE" id="PS50041">
    <property type="entry name" value="C_TYPE_LECTIN_2"/>
    <property type="match status" value="1"/>
</dbReference>
<dbReference type="GO" id="GO:0030246">
    <property type="term" value="F:carbohydrate binding"/>
    <property type="evidence" value="ECO:0007669"/>
    <property type="project" value="UniProtKB-KW"/>
</dbReference>
<dbReference type="InterPro" id="IPR016186">
    <property type="entry name" value="C-type_lectin-like/link_sf"/>
</dbReference>
<keyword evidence="1" id="KW-0732">Signal</keyword>
<keyword evidence="5" id="KW-1185">Reference proteome</keyword>
<dbReference type="CDD" id="cd00037">
    <property type="entry name" value="CLECT"/>
    <property type="match status" value="1"/>
</dbReference>
<dbReference type="InterPro" id="IPR001304">
    <property type="entry name" value="C-type_lectin-like"/>
</dbReference>
<dbReference type="InterPro" id="IPR016187">
    <property type="entry name" value="CTDL_fold"/>
</dbReference>